<comment type="caution">
    <text evidence="1">The sequence shown here is derived from an EMBL/GenBank/DDBJ whole genome shotgun (WGS) entry which is preliminary data.</text>
</comment>
<reference evidence="1 2" key="1">
    <citation type="submission" date="2023-07" db="EMBL/GenBank/DDBJ databases">
        <title>Sorghum-associated microbial communities from plants grown in Nebraska, USA.</title>
        <authorList>
            <person name="Schachtman D."/>
        </authorList>
    </citation>
    <scope>NUCLEOTIDE SEQUENCE [LARGE SCALE GENOMIC DNA]</scope>
    <source>
        <strain evidence="1 2">DS1314</strain>
    </source>
</reference>
<evidence type="ECO:0000313" key="1">
    <source>
        <dbReference type="EMBL" id="MDQ0172041.1"/>
    </source>
</evidence>
<sequence length="60" mass="6872">MLTILIMDTYLPYLLKYCDILNGYLSSTVTMKKPEQVRGADIPTQCGRLQLQINMDNVAY</sequence>
<organism evidence="1 2">
    <name type="scientific">Paenibacillus tundrae</name>
    <dbReference type="NCBI Taxonomy" id="528187"/>
    <lineage>
        <taxon>Bacteria</taxon>
        <taxon>Bacillati</taxon>
        <taxon>Bacillota</taxon>
        <taxon>Bacilli</taxon>
        <taxon>Bacillales</taxon>
        <taxon>Paenibacillaceae</taxon>
        <taxon>Paenibacillus</taxon>
    </lineage>
</organism>
<dbReference type="Proteomes" id="UP001233836">
    <property type="component" value="Unassembled WGS sequence"/>
</dbReference>
<proteinExistence type="predicted"/>
<evidence type="ECO:0000313" key="2">
    <source>
        <dbReference type="Proteomes" id="UP001233836"/>
    </source>
</evidence>
<gene>
    <name evidence="1" type="ORF">J2T19_003503</name>
</gene>
<name>A0ABT9WFK2_9BACL</name>
<protein>
    <submittedName>
        <fullName evidence="1">Uncharacterized protein</fullName>
    </submittedName>
</protein>
<accession>A0ABT9WFK2</accession>
<keyword evidence="2" id="KW-1185">Reference proteome</keyword>
<dbReference type="EMBL" id="JAUSTI010000009">
    <property type="protein sequence ID" value="MDQ0172041.1"/>
    <property type="molecule type" value="Genomic_DNA"/>
</dbReference>